<name>A0A2K2BZ71_POPTR</name>
<sequence>MVFLLKIKLQRKAKSKPHQGHYNPSACEYFDTKRQDCLYMIVCTYYLETLDAKWDALKAFEHHKLTQGAWPFLLALPDMADMQGVFYTQGVVML</sequence>
<dbReference type="Proteomes" id="UP000006729">
    <property type="component" value="Chromosome 1"/>
</dbReference>
<proteinExistence type="predicted"/>
<reference evidence="1 2" key="1">
    <citation type="journal article" date="2006" name="Science">
        <title>The genome of black cottonwood, Populus trichocarpa (Torr. &amp; Gray).</title>
        <authorList>
            <person name="Tuskan G.A."/>
            <person name="Difazio S."/>
            <person name="Jansson S."/>
            <person name="Bohlmann J."/>
            <person name="Grigoriev I."/>
            <person name="Hellsten U."/>
            <person name="Putnam N."/>
            <person name="Ralph S."/>
            <person name="Rombauts S."/>
            <person name="Salamov A."/>
            <person name="Schein J."/>
            <person name="Sterck L."/>
            <person name="Aerts A."/>
            <person name="Bhalerao R.R."/>
            <person name="Bhalerao R.P."/>
            <person name="Blaudez D."/>
            <person name="Boerjan W."/>
            <person name="Brun A."/>
            <person name="Brunner A."/>
            <person name="Busov V."/>
            <person name="Campbell M."/>
            <person name="Carlson J."/>
            <person name="Chalot M."/>
            <person name="Chapman J."/>
            <person name="Chen G.L."/>
            <person name="Cooper D."/>
            <person name="Coutinho P.M."/>
            <person name="Couturier J."/>
            <person name="Covert S."/>
            <person name="Cronk Q."/>
            <person name="Cunningham R."/>
            <person name="Davis J."/>
            <person name="Degroeve S."/>
            <person name="Dejardin A."/>
            <person name="Depamphilis C."/>
            <person name="Detter J."/>
            <person name="Dirks B."/>
            <person name="Dubchak I."/>
            <person name="Duplessis S."/>
            <person name="Ehlting J."/>
            <person name="Ellis B."/>
            <person name="Gendler K."/>
            <person name="Goodstein D."/>
            <person name="Gribskov M."/>
            <person name="Grimwood J."/>
            <person name="Groover A."/>
            <person name="Gunter L."/>
            <person name="Hamberger B."/>
            <person name="Heinze B."/>
            <person name="Helariutta Y."/>
            <person name="Henrissat B."/>
            <person name="Holligan D."/>
            <person name="Holt R."/>
            <person name="Huang W."/>
            <person name="Islam-Faridi N."/>
            <person name="Jones S."/>
            <person name="Jones-Rhoades M."/>
            <person name="Jorgensen R."/>
            <person name="Joshi C."/>
            <person name="Kangasjarvi J."/>
            <person name="Karlsson J."/>
            <person name="Kelleher C."/>
            <person name="Kirkpatrick R."/>
            <person name="Kirst M."/>
            <person name="Kohler A."/>
            <person name="Kalluri U."/>
            <person name="Larimer F."/>
            <person name="Leebens-Mack J."/>
            <person name="Leple J.C."/>
            <person name="Locascio P."/>
            <person name="Lou Y."/>
            <person name="Lucas S."/>
            <person name="Martin F."/>
            <person name="Montanini B."/>
            <person name="Napoli C."/>
            <person name="Nelson D.R."/>
            <person name="Nelson C."/>
            <person name="Nieminen K."/>
            <person name="Nilsson O."/>
            <person name="Pereda V."/>
            <person name="Peter G."/>
            <person name="Philippe R."/>
            <person name="Pilate G."/>
            <person name="Poliakov A."/>
            <person name="Razumovskaya J."/>
            <person name="Richardson P."/>
            <person name="Rinaldi C."/>
            <person name="Ritland K."/>
            <person name="Rouze P."/>
            <person name="Ryaboy D."/>
            <person name="Schmutz J."/>
            <person name="Schrader J."/>
            <person name="Segerman B."/>
            <person name="Shin H."/>
            <person name="Siddiqui A."/>
            <person name="Sterky F."/>
            <person name="Terry A."/>
            <person name="Tsai C.J."/>
            <person name="Uberbacher E."/>
            <person name="Unneberg P."/>
            <person name="Vahala J."/>
            <person name="Wall K."/>
            <person name="Wessler S."/>
            <person name="Yang G."/>
            <person name="Yin T."/>
            <person name="Douglas C."/>
            <person name="Marra M."/>
            <person name="Sandberg G."/>
            <person name="Van de Peer Y."/>
            <person name="Rokhsar D."/>
        </authorList>
    </citation>
    <scope>NUCLEOTIDE SEQUENCE [LARGE SCALE GENOMIC DNA]</scope>
    <source>
        <strain evidence="2">cv. Nisqually</strain>
    </source>
</reference>
<keyword evidence="2" id="KW-1185">Reference proteome</keyword>
<evidence type="ECO:0000313" key="1">
    <source>
        <dbReference type="EMBL" id="PNT55074.1"/>
    </source>
</evidence>
<evidence type="ECO:0000313" key="2">
    <source>
        <dbReference type="Proteomes" id="UP000006729"/>
    </source>
</evidence>
<dbReference type="InParanoid" id="A0A2K2BZ71"/>
<dbReference type="EMBL" id="CM009290">
    <property type="protein sequence ID" value="PNT55074.1"/>
    <property type="molecule type" value="Genomic_DNA"/>
</dbReference>
<accession>A0A2K2BZ71</accession>
<gene>
    <name evidence="1" type="ORF">POPTR_001G172000</name>
</gene>
<dbReference type="AlphaFoldDB" id="A0A2K2BZ71"/>
<organism evidence="1 2">
    <name type="scientific">Populus trichocarpa</name>
    <name type="common">Western balsam poplar</name>
    <name type="synonym">Populus balsamifera subsp. trichocarpa</name>
    <dbReference type="NCBI Taxonomy" id="3694"/>
    <lineage>
        <taxon>Eukaryota</taxon>
        <taxon>Viridiplantae</taxon>
        <taxon>Streptophyta</taxon>
        <taxon>Embryophyta</taxon>
        <taxon>Tracheophyta</taxon>
        <taxon>Spermatophyta</taxon>
        <taxon>Magnoliopsida</taxon>
        <taxon>eudicotyledons</taxon>
        <taxon>Gunneridae</taxon>
        <taxon>Pentapetalae</taxon>
        <taxon>rosids</taxon>
        <taxon>fabids</taxon>
        <taxon>Malpighiales</taxon>
        <taxon>Salicaceae</taxon>
        <taxon>Saliceae</taxon>
        <taxon>Populus</taxon>
    </lineage>
</organism>
<protein>
    <submittedName>
        <fullName evidence="1">Uncharacterized protein</fullName>
    </submittedName>
</protein>